<dbReference type="PANTHER" id="PTHR30632:SF0">
    <property type="entry name" value="SULFATE-BINDING PROTEIN"/>
    <property type="match status" value="1"/>
</dbReference>
<dbReference type="Proteomes" id="UP000319908">
    <property type="component" value="Unassembled WGS sequence"/>
</dbReference>
<dbReference type="InterPro" id="IPR050682">
    <property type="entry name" value="ModA/WtpA"/>
</dbReference>
<organism evidence="5 6">
    <name type="scientific">Allorhodopirellula heiligendammensis</name>
    <dbReference type="NCBI Taxonomy" id="2714739"/>
    <lineage>
        <taxon>Bacteria</taxon>
        <taxon>Pseudomonadati</taxon>
        <taxon>Planctomycetota</taxon>
        <taxon>Planctomycetia</taxon>
        <taxon>Pirellulales</taxon>
        <taxon>Pirellulaceae</taxon>
        <taxon>Allorhodopirellula</taxon>
    </lineage>
</organism>
<dbReference type="RefSeq" id="WP_146408172.1">
    <property type="nucleotide sequence ID" value="NZ_SJPU01000002.1"/>
</dbReference>
<evidence type="ECO:0000256" key="2">
    <source>
        <dbReference type="ARBA" id="ARBA00022723"/>
    </source>
</evidence>
<dbReference type="OrthoDB" id="249482at2"/>
<evidence type="ECO:0000256" key="3">
    <source>
        <dbReference type="ARBA" id="ARBA00022729"/>
    </source>
</evidence>
<dbReference type="InterPro" id="IPR005950">
    <property type="entry name" value="ModA"/>
</dbReference>
<dbReference type="SUPFAM" id="SSF53850">
    <property type="entry name" value="Periplasmic binding protein-like II"/>
    <property type="match status" value="1"/>
</dbReference>
<keyword evidence="3" id="KW-0732">Signal</keyword>
<dbReference type="PANTHER" id="PTHR30632">
    <property type="entry name" value="MOLYBDATE-BINDING PERIPLASMIC PROTEIN"/>
    <property type="match status" value="1"/>
</dbReference>
<feature type="binding site" evidence="4">
    <location>
        <position position="54"/>
    </location>
    <ligand>
        <name>molybdate</name>
        <dbReference type="ChEBI" id="CHEBI:36264"/>
    </ligand>
</feature>
<dbReference type="PIRSF" id="PIRSF004846">
    <property type="entry name" value="ModA"/>
    <property type="match status" value="1"/>
</dbReference>
<evidence type="ECO:0000313" key="6">
    <source>
        <dbReference type="Proteomes" id="UP000319908"/>
    </source>
</evidence>
<dbReference type="Gene3D" id="3.40.190.10">
    <property type="entry name" value="Periplasmic binding protein-like II"/>
    <property type="match status" value="2"/>
</dbReference>
<feature type="binding site" evidence="4">
    <location>
        <position position="188"/>
    </location>
    <ligand>
        <name>molybdate</name>
        <dbReference type="ChEBI" id="CHEBI:36264"/>
    </ligand>
</feature>
<proteinExistence type="inferred from homology"/>
<dbReference type="AlphaFoldDB" id="A0A5C6BY14"/>
<protein>
    <submittedName>
        <fullName evidence="5">Binding protein</fullName>
    </submittedName>
</protein>
<name>A0A5C6BY14_9BACT</name>
<dbReference type="GO" id="GO:0046872">
    <property type="term" value="F:metal ion binding"/>
    <property type="evidence" value="ECO:0007669"/>
    <property type="project" value="UniProtKB-KW"/>
</dbReference>
<dbReference type="NCBIfam" id="TIGR01256">
    <property type="entry name" value="modA"/>
    <property type="match status" value="1"/>
</dbReference>
<sequence length="275" mass="29900">MNRTIILLVGLLTAVPLLLYLLATTDPPRRDAQADAIVSKTSPRTPITVYCAASNQAVMEAIVADYRREFGGEVYVNYGPSQGLLSQIEITHTGDLFLPADDSYLTAARNKFLVSETFSIATMHAVILVKRGNPKAIHRFDDLLREDVRFVQANPDAAAIGKITKIALERVNRWEAADAATTAYRGNVTEAAADVAVGSADAAIVYDCVLHNYPNLEFVEIAELQTAVSKFGIGLIANSENIPAARQFVDFVISPAHGLARYREYGFSVSPSTRP</sequence>
<accession>A0A5C6BY14</accession>
<comment type="similarity">
    <text evidence="1">Belongs to the bacterial solute-binding protein ModA family.</text>
</comment>
<reference evidence="5 6" key="1">
    <citation type="journal article" date="2020" name="Antonie Van Leeuwenhoek">
        <title>Rhodopirellula heiligendammensis sp. nov., Rhodopirellula pilleata sp. nov., and Rhodopirellula solitaria sp. nov. isolated from natural or artificial marine surfaces in Northern Germany and California, USA, and emended description of the genus Rhodopirellula.</title>
        <authorList>
            <person name="Kallscheuer N."/>
            <person name="Wiegand S."/>
            <person name="Jogler M."/>
            <person name="Boedeker C."/>
            <person name="Peeters S.H."/>
            <person name="Rast P."/>
            <person name="Heuer A."/>
            <person name="Jetten M.S.M."/>
            <person name="Rohde M."/>
            <person name="Jogler C."/>
        </authorList>
    </citation>
    <scope>NUCLEOTIDE SEQUENCE [LARGE SCALE GENOMIC DNA]</scope>
    <source>
        <strain evidence="5 6">Poly21</strain>
    </source>
</reference>
<feature type="binding site" evidence="4">
    <location>
        <position position="81"/>
    </location>
    <ligand>
        <name>molybdate</name>
        <dbReference type="ChEBI" id="CHEBI:36264"/>
    </ligand>
</feature>
<evidence type="ECO:0000313" key="5">
    <source>
        <dbReference type="EMBL" id="TWU16547.1"/>
    </source>
</evidence>
<dbReference type="GO" id="GO:0015689">
    <property type="term" value="P:molybdate ion transport"/>
    <property type="evidence" value="ECO:0007669"/>
    <property type="project" value="InterPro"/>
</dbReference>
<keyword evidence="4" id="KW-0500">Molybdenum</keyword>
<evidence type="ECO:0000256" key="1">
    <source>
        <dbReference type="ARBA" id="ARBA00009175"/>
    </source>
</evidence>
<keyword evidence="2 4" id="KW-0479">Metal-binding</keyword>
<dbReference type="GO" id="GO:0030973">
    <property type="term" value="F:molybdate ion binding"/>
    <property type="evidence" value="ECO:0007669"/>
    <property type="project" value="TreeGrafter"/>
</dbReference>
<dbReference type="EMBL" id="SJPU01000002">
    <property type="protein sequence ID" value="TWU16547.1"/>
    <property type="molecule type" value="Genomic_DNA"/>
</dbReference>
<feature type="binding site" evidence="4">
    <location>
        <position position="206"/>
    </location>
    <ligand>
        <name>molybdate</name>
        <dbReference type="ChEBI" id="CHEBI:36264"/>
    </ligand>
</feature>
<keyword evidence="6" id="KW-1185">Reference proteome</keyword>
<dbReference type="Pfam" id="PF13531">
    <property type="entry name" value="SBP_bac_11"/>
    <property type="match status" value="1"/>
</dbReference>
<gene>
    <name evidence="5" type="ORF">Poly21_37520</name>
</gene>
<evidence type="ECO:0000256" key="4">
    <source>
        <dbReference type="PIRSR" id="PIRSR004846-1"/>
    </source>
</evidence>
<comment type="caution">
    <text evidence="5">The sequence shown here is derived from an EMBL/GenBank/DDBJ whole genome shotgun (WGS) entry which is preliminary data.</text>
</comment>